<organism evidence="2 3">
    <name type="scientific">Heterodera trifolii</name>
    <dbReference type="NCBI Taxonomy" id="157864"/>
    <lineage>
        <taxon>Eukaryota</taxon>
        <taxon>Metazoa</taxon>
        <taxon>Ecdysozoa</taxon>
        <taxon>Nematoda</taxon>
        <taxon>Chromadorea</taxon>
        <taxon>Rhabditida</taxon>
        <taxon>Tylenchina</taxon>
        <taxon>Tylenchomorpha</taxon>
        <taxon>Tylenchoidea</taxon>
        <taxon>Heteroderidae</taxon>
        <taxon>Heteroderinae</taxon>
        <taxon>Heterodera</taxon>
    </lineage>
</organism>
<proteinExistence type="predicted"/>
<name>A0ABD2ITL1_9BILA</name>
<evidence type="ECO:0000313" key="3">
    <source>
        <dbReference type="Proteomes" id="UP001620626"/>
    </source>
</evidence>
<keyword evidence="1" id="KW-0472">Membrane</keyword>
<keyword evidence="1" id="KW-1133">Transmembrane helix</keyword>
<dbReference type="EMBL" id="JBICBT010001109">
    <property type="protein sequence ID" value="KAL3082452.1"/>
    <property type="molecule type" value="Genomic_DNA"/>
</dbReference>
<reference evidence="2 3" key="1">
    <citation type="submission" date="2024-10" db="EMBL/GenBank/DDBJ databases">
        <authorList>
            <person name="Kim D."/>
        </authorList>
    </citation>
    <scope>NUCLEOTIDE SEQUENCE [LARGE SCALE GENOMIC DNA]</scope>
    <source>
        <strain evidence="2">BH-2024</strain>
    </source>
</reference>
<comment type="caution">
    <text evidence="2">The sequence shown here is derived from an EMBL/GenBank/DDBJ whole genome shotgun (WGS) entry which is preliminary data.</text>
</comment>
<feature type="transmembrane region" description="Helical" evidence="1">
    <location>
        <begin position="142"/>
        <end position="171"/>
    </location>
</feature>
<keyword evidence="3" id="KW-1185">Reference proteome</keyword>
<gene>
    <name evidence="2" type="ORF">niasHT_032517</name>
</gene>
<keyword evidence="1" id="KW-0812">Transmembrane</keyword>
<sequence length="173" mass="19224">MISVAYMWKMIITNGYEHEQELEPNNDNESGARPCEETWTGAWWLYSTGTERPHFVTDWSATATGWHTGWRRTELLKPVDLDKDIAVDVVALCGGTATPAYGANIPLKDPTPGKEVACTILEGSAEYILVVSIPSIPFPMSYFMICLIYLVVPSLIPHPYACSIIILFTALNL</sequence>
<accession>A0ABD2ITL1</accession>
<evidence type="ECO:0000256" key="1">
    <source>
        <dbReference type="SAM" id="Phobius"/>
    </source>
</evidence>
<dbReference type="AlphaFoldDB" id="A0ABD2ITL1"/>
<evidence type="ECO:0000313" key="2">
    <source>
        <dbReference type="EMBL" id="KAL3082452.1"/>
    </source>
</evidence>
<protein>
    <submittedName>
        <fullName evidence="2">Uncharacterized protein</fullName>
    </submittedName>
</protein>
<dbReference type="Proteomes" id="UP001620626">
    <property type="component" value="Unassembled WGS sequence"/>
</dbReference>